<feature type="region of interest" description="Disordered" evidence="10">
    <location>
        <begin position="65"/>
        <end position="94"/>
    </location>
</feature>
<dbReference type="InParanoid" id="A0A165G2Y2"/>
<dbReference type="RefSeq" id="XP_018187234.1">
    <property type="nucleotide sequence ID" value="XM_018332838.1"/>
</dbReference>
<organism evidence="12 13">
    <name type="scientific">Xylona heveae (strain CBS 132557 / TC161)</name>
    <dbReference type="NCBI Taxonomy" id="1328760"/>
    <lineage>
        <taxon>Eukaryota</taxon>
        <taxon>Fungi</taxon>
        <taxon>Dikarya</taxon>
        <taxon>Ascomycota</taxon>
        <taxon>Pezizomycotina</taxon>
        <taxon>Xylonomycetes</taxon>
        <taxon>Xylonales</taxon>
        <taxon>Xylonaceae</taxon>
        <taxon>Xylona</taxon>
    </lineage>
</organism>
<sequence>MERLSSMDINTAAEYIPEVKKAVNDIHQAGVVHYDISPSNLMFNKENAITVIDFGRAGYIGQQIPPHRRTGVQRPEMDTYSTESDIDALKRTAG</sequence>
<reference evidence="12 13" key="1">
    <citation type="journal article" date="2016" name="Fungal Biol.">
        <title>The genome of Xylona heveae provides a window into fungal endophytism.</title>
        <authorList>
            <person name="Gazis R."/>
            <person name="Kuo A."/>
            <person name="Riley R."/>
            <person name="LaButti K."/>
            <person name="Lipzen A."/>
            <person name="Lin J."/>
            <person name="Amirebrahimi M."/>
            <person name="Hesse C.N."/>
            <person name="Spatafora J.W."/>
            <person name="Henrissat B."/>
            <person name="Hainaut M."/>
            <person name="Grigoriev I.V."/>
            <person name="Hibbett D.S."/>
        </authorList>
    </citation>
    <scope>NUCLEOTIDE SEQUENCE [LARGE SCALE GENOMIC DNA]</scope>
    <source>
        <strain evidence="12 13">TC161</strain>
    </source>
</reference>
<comment type="function">
    <text evidence="1">Component of the EKC/KEOPS complex that is required for the formation of a threonylcarbamoyl group on adenosine at position 37 (t(6)A37) in tRNAs that read codons beginning with adenine. The complex is probably involved in the transfer of the threonylcarbamoyl moiety of threonylcarbamoyl-AMP (TC-AMP) to the N6 group of A37. BUD32 has ATPase activity in the context of the EKC/KEOPS complex and likely plays a supporting role to the catalytic subunit KAE1. The EKC/KEOPS complex also promotes both telomere uncapping and telomere elongation. The complex is required for efficient recruitment of transcriptional coactivators.</text>
</comment>
<comment type="catalytic activity">
    <reaction evidence="9">
        <text>L-seryl-[protein] + ATP = O-phospho-L-seryl-[protein] + ADP + H(+)</text>
        <dbReference type="Rhea" id="RHEA:17989"/>
        <dbReference type="Rhea" id="RHEA-COMP:9863"/>
        <dbReference type="Rhea" id="RHEA-COMP:11604"/>
        <dbReference type="ChEBI" id="CHEBI:15378"/>
        <dbReference type="ChEBI" id="CHEBI:29999"/>
        <dbReference type="ChEBI" id="CHEBI:30616"/>
        <dbReference type="ChEBI" id="CHEBI:83421"/>
        <dbReference type="ChEBI" id="CHEBI:456216"/>
        <dbReference type="EC" id="2.7.11.1"/>
    </reaction>
</comment>
<keyword evidence="13" id="KW-1185">Reference proteome</keyword>
<dbReference type="PROSITE" id="PS00109">
    <property type="entry name" value="PROTEIN_KINASE_TYR"/>
    <property type="match status" value="1"/>
</dbReference>
<evidence type="ECO:0000256" key="9">
    <source>
        <dbReference type="ARBA" id="ARBA00048679"/>
    </source>
</evidence>
<dbReference type="OrthoDB" id="4062651at2759"/>
<dbReference type="GO" id="GO:0004674">
    <property type="term" value="F:protein serine/threonine kinase activity"/>
    <property type="evidence" value="ECO:0007669"/>
    <property type="project" value="UniProtKB-EC"/>
</dbReference>
<evidence type="ECO:0000256" key="2">
    <source>
        <dbReference type="ARBA" id="ARBA00011534"/>
    </source>
</evidence>
<accession>A0A165G2Y2</accession>
<dbReference type="SUPFAM" id="SSF56112">
    <property type="entry name" value="Protein kinase-like (PK-like)"/>
    <property type="match status" value="1"/>
</dbReference>
<evidence type="ECO:0000256" key="3">
    <source>
        <dbReference type="ARBA" id="ARBA00012513"/>
    </source>
</evidence>
<evidence type="ECO:0000256" key="8">
    <source>
        <dbReference type="ARBA" id="ARBA00047899"/>
    </source>
</evidence>
<evidence type="ECO:0000313" key="12">
    <source>
        <dbReference type="EMBL" id="KZF21679.1"/>
    </source>
</evidence>
<gene>
    <name evidence="12" type="ORF">L228DRAFT_248402</name>
</gene>
<evidence type="ECO:0000256" key="1">
    <source>
        <dbReference type="ARBA" id="ARBA00003747"/>
    </source>
</evidence>
<dbReference type="InterPro" id="IPR008266">
    <property type="entry name" value="Tyr_kinase_AS"/>
</dbReference>
<dbReference type="GO" id="GO:0005524">
    <property type="term" value="F:ATP binding"/>
    <property type="evidence" value="ECO:0007669"/>
    <property type="project" value="InterPro"/>
</dbReference>
<evidence type="ECO:0000256" key="4">
    <source>
        <dbReference type="ARBA" id="ARBA00013948"/>
    </source>
</evidence>
<evidence type="ECO:0000256" key="5">
    <source>
        <dbReference type="ARBA" id="ARBA00019973"/>
    </source>
</evidence>
<dbReference type="STRING" id="1328760.A0A165G2Y2"/>
<dbReference type="Proteomes" id="UP000076632">
    <property type="component" value="Unassembled WGS sequence"/>
</dbReference>
<dbReference type="InterPro" id="IPR011009">
    <property type="entry name" value="Kinase-like_dom_sf"/>
</dbReference>
<name>A0A165G2Y2_XYLHT</name>
<evidence type="ECO:0000313" key="13">
    <source>
        <dbReference type="Proteomes" id="UP000076632"/>
    </source>
</evidence>
<dbReference type="GeneID" id="28897975"/>
<dbReference type="AlphaFoldDB" id="A0A165G2Y2"/>
<dbReference type="EMBL" id="KV407460">
    <property type="protein sequence ID" value="KZF21679.1"/>
    <property type="molecule type" value="Genomic_DNA"/>
</dbReference>
<dbReference type="PROSITE" id="PS50011">
    <property type="entry name" value="PROTEIN_KINASE_DOM"/>
    <property type="match status" value="1"/>
</dbReference>
<evidence type="ECO:0000256" key="6">
    <source>
        <dbReference type="ARBA" id="ARBA00030980"/>
    </source>
</evidence>
<evidence type="ECO:0000259" key="11">
    <source>
        <dbReference type="PROSITE" id="PS50011"/>
    </source>
</evidence>
<comment type="catalytic activity">
    <reaction evidence="8">
        <text>L-threonyl-[protein] + ATP = O-phospho-L-threonyl-[protein] + ADP + H(+)</text>
        <dbReference type="Rhea" id="RHEA:46608"/>
        <dbReference type="Rhea" id="RHEA-COMP:11060"/>
        <dbReference type="Rhea" id="RHEA-COMP:11605"/>
        <dbReference type="ChEBI" id="CHEBI:15378"/>
        <dbReference type="ChEBI" id="CHEBI:30013"/>
        <dbReference type="ChEBI" id="CHEBI:30616"/>
        <dbReference type="ChEBI" id="CHEBI:61977"/>
        <dbReference type="ChEBI" id="CHEBI:456216"/>
        <dbReference type="EC" id="2.7.11.1"/>
    </reaction>
</comment>
<protein>
    <recommendedName>
        <fullName evidence="5">EKC/KEOPS complex subunit BUD32</fullName>
        <ecNumber evidence="3">2.7.11.1</ecNumber>
    </recommendedName>
    <alternativeName>
        <fullName evidence="6 7">Atypical Serine/threonine protein kinase BUD32</fullName>
    </alternativeName>
    <alternativeName>
        <fullName evidence="4">EKC/KEOPS complex subunit bud32</fullName>
    </alternativeName>
</protein>
<dbReference type="Gene3D" id="1.10.510.10">
    <property type="entry name" value="Transferase(Phosphotransferase) domain 1"/>
    <property type="match status" value="1"/>
</dbReference>
<proteinExistence type="predicted"/>
<dbReference type="InterPro" id="IPR000719">
    <property type="entry name" value="Prot_kinase_dom"/>
</dbReference>
<dbReference type="EC" id="2.7.11.1" evidence="3"/>
<dbReference type="Pfam" id="PF00069">
    <property type="entry name" value="Pkinase"/>
    <property type="match status" value="1"/>
</dbReference>
<evidence type="ECO:0000256" key="10">
    <source>
        <dbReference type="SAM" id="MobiDB-lite"/>
    </source>
</evidence>
<comment type="subunit">
    <text evidence="2">Component of the EKC/KEOPS complex composed of at least BUD32, CGI121, GON7, KAE1 and PCC1; the whole complex dimerizes.</text>
</comment>
<evidence type="ECO:0000256" key="7">
    <source>
        <dbReference type="ARBA" id="ARBA00033194"/>
    </source>
</evidence>
<feature type="domain" description="Protein kinase" evidence="11">
    <location>
        <begin position="1"/>
        <end position="94"/>
    </location>
</feature>